<reference evidence="2 3" key="1">
    <citation type="submission" date="2017-09" db="EMBL/GenBank/DDBJ databases">
        <title>Biocontrol bacteria screening and application from spent mushroom substrate.</title>
        <authorList>
            <person name="Sun X."/>
        </authorList>
    </citation>
    <scope>NUCLEOTIDE SEQUENCE [LARGE SCALE GENOMIC DNA]</scope>
    <source>
        <strain evidence="2 3">100374</strain>
    </source>
</reference>
<evidence type="ECO:0000256" key="1">
    <source>
        <dbReference type="SAM" id="Coils"/>
    </source>
</evidence>
<comment type="caution">
    <text evidence="2">The sequence shown here is derived from an EMBL/GenBank/DDBJ whole genome shotgun (WGS) entry which is preliminary data.</text>
</comment>
<evidence type="ECO:0000313" key="2">
    <source>
        <dbReference type="EMBL" id="PIE92760.1"/>
    </source>
</evidence>
<gene>
    <name evidence="2" type="ORF">CO726_24650</name>
</gene>
<protein>
    <submittedName>
        <fullName evidence="2">Uncharacterized protein</fullName>
    </submittedName>
</protein>
<evidence type="ECO:0000313" key="3">
    <source>
        <dbReference type="Proteomes" id="UP000228484"/>
    </source>
</evidence>
<dbReference type="Proteomes" id="UP000228484">
    <property type="component" value="Unassembled WGS sequence"/>
</dbReference>
<accession>A0A2G6Q8P5</accession>
<organism evidence="2 3">
    <name type="scientific">Bacillus fungorum</name>
    <dbReference type="NCBI Taxonomy" id="2039284"/>
    <lineage>
        <taxon>Bacteria</taxon>
        <taxon>Bacillati</taxon>
        <taxon>Bacillota</taxon>
        <taxon>Bacilli</taxon>
        <taxon>Bacillales</taxon>
        <taxon>Bacillaceae</taxon>
        <taxon>Bacillus</taxon>
    </lineage>
</organism>
<dbReference type="RefSeq" id="WP_099685991.1">
    <property type="nucleotide sequence ID" value="NZ_NWUW01000026.1"/>
</dbReference>
<keyword evidence="1" id="KW-0175">Coiled coil</keyword>
<feature type="coiled-coil region" evidence="1">
    <location>
        <begin position="32"/>
        <end position="66"/>
    </location>
</feature>
<keyword evidence="3" id="KW-1185">Reference proteome</keyword>
<sequence length="203" mass="22916">MGMNIKSTIATVVALAVFVGLASYSFTSHREAGELKKEITQVKKINEESKQRIKDLEKQNKEINYKLHYANSNTQDQTKKAAIEFLQAFFTYDTSKSERGWTKVKNFTTENGLNSIKPAGEEPNSITPTEKDKTIIMKYKDADVYINGVIDNPDKANVFTIVKYTTTINDTTSDGEMTFKLDLVKQNGKWLVDKVVPASSQER</sequence>
<name>A0A2G6Q8P5_9BACI</name>
<dbReference type="AlphaFoldDB" id="A0A2G6Q8P5"/>
<proteinExistence type="predicted"/>
<dbReference type="EMBL" id="NWUW01000026">
    <property type="protein sequence ID" value="PIE92760.1"/>
    <property type="molecule type" value="Genomic_DNA"/>
</dbReference>